<dbReference type="RefSeq" id="WP_311668874.1">
    <property type="nucleotide sequence ID" value="NZ_JAVREO010000013.1"/>
</dbReference>
<organism evidence="1 2">
    <name type="scientific">Streptomyces chisholmiae</name>
    <dbReference type="NCBI Taxonomy" id="3075540"/>
    <lineage>
        <taxon>Bacteria</taxon>
        <taxon>Bacillati</taxon>
        <taxon>Actinomycetota</taxon>
        <taxon>Actinomycetes</taxon>
        <taxon>Kitasatosporales</taxon>
        <taxon>Streptomycetaceae</taxon>
        <taxon>Streptomyces</taxon>
    </lineage>
</organism>
<keyword evidence="2" id="KW-1185">Reference proteome</keyword>
<name>A0ABU2JUW6_9ACTN</name>
<evidence type="ECO:0000313" key="2">
    <source>
        <dbReference type="Proteomes" id="UP001183410"/>
    </source>
</evidence>
<comment type="caution">
    <text evidence="1">The sequence shown here is derived from an EMBL/GenBank/DDBJ whole genome shotgun (WGS) entry which is preliminary data.</text>
</comment>
<protein>
    <submittedName>
        <fullName evidence="1">Uncharacterized protein</fullName>
    </submittedName>
</protein>
<proteinExistence type="predicted"/>
<sequence length="121" mass="13408">MVRGHLTGGEELRAAVSVYTGAGLSRVVLGVTNRRVLAIRSGYWSIRDRGLLWADPVEEVALAQRTRDVRVKGAYTGNTYLRLRRADGSELRLNPRSGFAGDHAGTRKNVDRLYVVIPGRF</sequence>
<evidence type="ECO:0000313" key="1">
    <source>
        <dbReference type="EMBL" id="MDT0268780.1"/>
    </source>
</evidence>
<accession>A0ABU2JUW6</accession>
<reference evidence="2" key="1">
    <citation type="submission" date="2023-07" db="EMBL/GenBank/DDBJ databases">
        <title>30 novel species of actinomycetes from the DSMZ collection.</title>
        <authorList>
            <person name="Nouioui I."/>
        </authorList>
    </citation>
    <scope>NUCLEOTIDE SEQUENCE [LARGE SCALE GENOMIC DNA]</scope>
    <source>
        <strain evidence="2">DSM 44915</strain>
    </source>
</reference>
<dbReference type="EMBL" id="JAVREO010000013">
    <property type="protein sequence ID" value="MDT0268780.1"/>
    <property type="molecule type" value="Genomic_DNA"/>
</dbReference>
<dbReference type="Proteomes" id="UP001183410">
    <property type="component" value="Unassembled WGS sequence"/>
</dbReference>
<gene>
    <name evidence="1" type="ORF">RM844_21055</name>
</gene>